<dbReference type="Proteomes" id="UP001148662">
    <property type="component" value="Unassembled WGS sequence"/>
</dbReference>
<evidence type="ECO:0000313" key="1">
    <source>
        <dbReference type="EMBL" id="KAJ3542496.1"/>
    </source>
</evidence>
<proteinExistence type="predicted"/>
<dbReference type="EMBL" id="JANHOG010001162">
    <property type="protein sequence ID" value="KAJ3542496.1"/>
    <property type="molecule type" value="Genomic_DNA"/>
</dbReference>
<keyword evidence="2" id="KW-1185">Reference proteome</keyword>
<evidence type="ECO:0000313" key="2">
    <source>
        <dbReference type="Proteomes" id="UP001148662"/>
    </source>
</evidence>
<sequence>MWCADVQDRGGKTKGTAVPCAAAELIEKLRKDSAKWAPAEYAAKELAAKDAAGVAYQTSAACWFLIAMALYPSPQRKAQAELDAVLAGRLPTFEDIPSLPYIQALLLESMRWAPVTPTGVHHRLLDGEDDEYGGYVIPSGAVIIPNIWAMLHDPATYPEPETFKPERFFRDGGLNCKVMDPLLAAFGFGRRICPGRYLAIDTLTLLIASLLSVYNVESTLPEPARPKATTGLISYPERVPVRLKPRSTAAVEAVRLGLPQNV</sequence>
<reference evidence="1" key="1">
    <citation type="submission" date="2022-07" db="EMBL/GenBank/DDBJ databases">
        <title>Genome Sequence of Phlebia brevispora.</title>
        <authorList>
            <person name="Buettner E."/>
        </authorList>
    </citation>
    <scope>NUCLEOTIDE SEQUENCE</scope>
    <source>
        <strain evidence="1">MPL23</strain>
    </source>
</reference>
<name>A0ACC1SM15_9APHY</name>
<protein>
    <submittedName>
        <fullName evidence="1">Uncharacterized protein</fullName>
    </submittedName>
</protein>
<organism evidence="1 2">
    <name type="scientific">Phlebia brevispora</name>
    <dbReference type="NCBI Taxonomy" id="194682"/>
    <lineage>
        <taxon>Eukaryota</taxon>
        <taxon>Fungi</taxon>
        <taxon>Dikarya</taxon>
        <taxon>Basidiomycota</taxon>
        <taxon>Agaricomycotina</taxon>
        <taxon>Agaricomycetes</taxon>
        <taxon>Polyporales</taxon>
        <taxon>Meruliaceae</taxon>
        <taxon>Phlebia</taxon>
    </lineage>
</organism>
<gene>
    <name evidence="1" type="ORF">NM688_g5964</name>
</gene>
<accession>A0ACC1SM15</accession>
<comment type="caution">
    <text evidence="1">The sequence shown here is derived from an EMBL/GenBank/DDBJ whole genome shotgun (WGS) entry which is preliminary data.</text>
</comment>